<name>A0A173MHL9_9BACT</name>
<feature type="transmembrane region" description="Helical" evidence="8">
    <location>
        <begin position="356"/>
        <end position="376"/>
    </location>
</feature>
<evidence type="ECO:0000256" key="1">
    <source>
        <dbReference type="ARBA" id="ARBA00004651"/>
    </source>
</evidence>
<feature type="transmembrane region" description="Helical" evidence="8">
    <location>
        <begin position="183"/>
        <end position="203"/>
    </location>
</feature>
<feature type="transmembrane region" description="Helical" evidence="8">
    <location>
        <begin position="95"/>
        <end position="113"/>
    </location>
</feature>
<keyword evidence="7 8" id="KW-0472">Membrane</keyword>
<evidence type="ECO:0000256" key="8">
    <source>
        <dbReference type="SAM" id="Phobius"/>
    </source>
</evidence>
<dbReference type="PANTHER" id="PTHR43271:SF1">
    <property type="entry name" value="INNER MEMBRANE TRANSPORT PROTEIN YNFM"/>
    <property type="match status" value="1"/>
</dbReference>
<evidence type="ECO:0000256" key="3">
    <source>
        <dbReference type="ARBA" id="ARBA00022448"/>
    </source>
</evidence>
<keyword evidence="4" id="KW-1003">Cell membrane</keyword>
<comment type="subcellular location">
    <subcellularLocation>
        <location evidence="1">Cell membrane</location>
        <topology evidence="1">Multi-pass membrane protein</topology>
    </subcellularLocation>
</comment>
<gene>
    <name evidence="10" type="ORF">SAMN05421788_102274</name>
</gene>
<dbReference type="OrthoDB" id="63984at2"/>
<evidence type="ECO:0000259" key="9">
    <source>
        <dbReference type="PROSITE" id="PS50850"/>
    </source>
</evidence>
<feature type="domain" description="Major facilitator superfamily (MFS) profile" evidence="9">
    <location>
        <begin position="25"/>
        <end position="407"/>
    </location>
</feature>
<feature type="transmembrane region" description="Helical" evidence="8">
    <location>
        <begin position="298"/>
        <end position="319"/>
    </location>
</feature>
<evidence type="ECO:0000313" key="10">
    <source>
        <dbReference type="EMBL" id="SIS95062.1"/>
    </source>
</evidence>
<evidence type="ECO:0000256" key="7">
    <source>
        <dbReference type="ARBA" id="ARBA00023136"/>
    </source>
</evidence>
<dbReference type="Pfam" id="PF07690">
    <property type="entry name" value="MFS_1"/>
    <property type="match status" value="1"/>
</dbReference>
<evidence type="ECO:0000256" key="5">
    <source>
        <dbReference type="ARBA" id="ARBA00022692"/>
    </source>
</evidence>
<dbReference type="GO" id="GO:0005886">
    <property type="term" value="C:plasma membrane"/>
    <property type="evidence" value="ECO:0007669"/>
    <property type="project" value="UniProtKB-SubCell"/>
</dbReference>
<dbReference type="SUPFAM" id="SSF103473">
    <property type="entry name" value="MFS general substrate transporter"/>
    <property type="match status" value="1"/>
</dbReference>
<dbReference type="Gene3D" id="1.20.1250.20">
    <property type="entry name" value="MFS general substrate transporter like domains"/>
    <property type="match status" value="1"/>
</dbReference>
<feature type="transmembrane region" description="Helical" evidence="8">
    <location>
        <begin position="66"/>
        <end position="83"/>
    </location>
</feature>
<evidence type="ECO:0000256" key="6">
    <source>
        <dbReference type="ARBA" id="ARBA00022989"/>
    </source>
</evidence>
<feature type="transmembrane region" description="Helical" evidence="8">
    <location>
        <begin position="153"/>
        <end position="177"/>
    </location>
</feature>
<sequence>MITQSLAHTISIVPKRRKAEAKTLRYTYINTSIFLSGLSVFAQLYVFQPLLPLVCKQFSVTPAQSSYTVSASTLGVGIGLFILSFKADELHRKQLMGFSMIISALLTISTAFVHNFPLLVFINACKGIALAGVTGVALAYLSEEISAAAIGRAISLYLSGNAIGGMAGRIEATLLAGWLNWRWAMGLIGLSSLVIGIVFVKLLPASRHFVPAKAGFKVKWQQIGQFSRHPVMLRYYITAACIMGTFVSVYNYLGFRLEAPPFSLPHYIIASVFLMYTIGVVGTMVAGKWSDKVAPQQLIRLFILFLAGGLLAMLSGNLVVLVCGLGLVTFSFFAGHTMASRIIAQTAQHNKSTATALYWLFYYIGSSIIGSGSGVLLSGQGWTVFILLLLAIALLLQLLVYPRKPTA</sequence>
<keyword evidence="11" id="KW-1185">Reference proteome</keyword>
<dbReference type="Proteomes" id="UP000186917">
    <property type="component" value="Unassembled WGS sequence"/>
</dbReference>
<feature type="transmembrane region" description="Helical" evidence="8">
    <location>
        <begin position="267"/>
        <end position="286"/>
    </location>
</feature>
<reference evidence="11" key="1">
    <citation type="submission" date="2017-01" db="EMBL/GenBank/DDBJ databases">
        <authorList>
            <person name="Varghese N."/>
            <person name="Submissions S."/>
        </authorList>
    </citation>
    <scope>NUCLEOTIDE SEQUENCE [LARGE SCALE GENOMIC DNA]</scope>
    <source>
        <strain evidence="11">DSM 21054</strain>
    </source>
</reference>
<evidence type="ECO:0000256" key="2">
    <source>
        <dbReference type="ARBA" id="ARBA00008335"/>
    </source>
</evidence>
<feature type="transmembrane region" description="Helical" evidence="8">
    <location>
        <begin position="382"/>
        <end position="401"/>
    </location>
</feature>
<dbReference type="PANTHER" id="PTHR43271">
    <property type="entry name" value="BLL2771 PROTEIN"/>
    <property type="match status" value="1"/>
</dbReference>
<accession>A0A173MHL9</accession>
<dbReference type="RefSeq" id="WP_076377906.1">
    <property type="nucleotide sequence ID" value="NZ_AP017422.1"/>
</dbReference>
<dbReference type="EMBL" id="FTOR01000002">
    <property type="protein sequence ID" value="SIS95062.1"/>
    <property type="molecule type" value="Genomic_DNA"/>
</dbReference>
<dbReference type="InterPro" id="IPR036259">
    <property type="entry name" value="MFS_trans_sf"/>
</dbReference>
<keyword evidence="5 8" id="KW-0812">Transmembrane</keyword>
<evidence type="ECO:0000313" key="11">
    <source>
        <dbReference type="Proteomes" id="UP000186917"/>
    </source>
</evidence>
<feature type="transmembrane region" description="Helical" evidence="8">
    <location>
        <begin position="235"/>
        <end position="255"/>
    </location>
</feature>
<dbReference type="InterPro" id="IPR020846">
    <property type="entry name" value="MFS_dom"/>
</dbReference>
<proteinExistence type="inferred from homology"/>
<dbReference type="AlphaFoldDB" id="A0A173MHL9"/>
<comment type="similarity">
    <text evidence="2">Belongs to the major facilitator superfamily.</text>
</comment>
<dbReference type="InterPro" id="IPR011701">
    <property type="entry name" value="MFS"/>
</dbReference>
<protein>
    <submittedName>
        <fullName evidence="10">MFS transporter, YNFM family, putative membrane transport protein</fullName>
    </submittedName>
</protein>
<keyword evidence="3" id="KW-0813">Transport</keyword>
<keyword evidence="6 8" id="KW-1133">Transmembrane helix</keyword>
<dbReference type="KEGG" id="fln:FLA_3115"/>
<dbReference type="CDD" id="cd17324">
    <property type="entry name" value="MFS_NepI_like"/>
    <property type="match status" value="1"/>
</dbReference>
<dbReference type="GO" id="GO:0022857">
    <property type="term" value="F:transmembrane transporter activity"/>
    <property type="evidence" value="ECO:0007669"/>
    <property type="project" value="InterPro"/>
</dbReference>
<organism evidence="10 11">
    <name type="scientific">Filimonas lacunae</name>
    <dbReference type="NCBI Taxonomy" id="477680"/>
    <lineage>
        <taxon>Bacteria</taxon>
        <taxon>Pseudomonadati</taxon>
        <taxon>Bacteroidota</taxon>
        <taxon>Chitinophagia</taxon>
        <taxon>Chitinophagales</taxon>
        <taxon>Chitinophagaceae</taxon>
        <taxon>Filimonas</taxon>
    </lineage>
</organism>
<feature type="transmembrane region" description="Helical" evidence="8">
    <location>
        <begin position="119"/>
        <end position="141"/>
    </location>
</feature>
<feature type="transmembrane region" description="Helical" evidence="8">
    <location>
        <begin position="26"/>
        <end position="46"/>
    </location>
</feature>
<evidence type="ECO:0000256" key="4">
    <source>
        <dbReference type="ARBA" id="ARBA00022475"/>
    </source>
</evidence>
<dbReference type="PROSITE" id="PS50850">
    <property type="entry name" value="MFS"/>
    <property type="match status" value="1"/>
</dbReference>